<dbReference type="GO" id="GO:0007020">
    <property type="term" value="P:microtubule nucleation"/>
    <property type="evidence" value="ECO:0007669"/>
    <property type="project" value="InterPro"/>
</dbReference>
<accession>A0A427YQV7</accession>
<evidence type="ECO:0000256" key="6">
    <source>
        <dbReference type="RuleBase" id="RU363050"/>
    </source>
</evidence>
<dbReference type="InterPro" id="IPR040457">
    <property type="entry name" value="GCP_C"/>
</dbReference>
<organism evidence="10 11">
    <name type="scientific">Saitozyma podzolica</name>
    <dbReference type="NCBI Taxonomy" id="1890683"/>
    <lineage>
        <taxon>Eukaryota</taxon>
        <taxon>Fungi</taxon>
        <taxon>Dikarya</taxon>
        <taxon>Basidiomycota</taxon>
        <taxon>Agaricomycotina</taxon>
        <taxon>Tremellomycetes</taxon>
        <taxon>Tremellales</taxon>
        <taxon>Trimorphomycetaceae</taxon>
        <taxon>Saitozyma</taxon>
    </lineage>
</organism>
<dbReference type="STRING" id="1890683.A0A427YQV7"/>
<feature type="region of interest" description="Disordered" evidence="7">
    <location>
        <begin position="615"/>
        <end position="641"/>
    </location>
</feature>
<evidence type="ECO:0000256" key="3">
    <source>
        <dbReference type="ARBA" id="ARBA00022490"/>
    </source>
</evidence>
<comment type="subcellular location">
    <subcellularLocation>
        <location evidence="1 6">Cytoplasm</location>
        <location evidence="1 6">Cytoskeleton</location>
        <location evidence="1 6">Microtubule organizing center</location>
    </subcellularLocation>
</comment>
<dbReference type="Pfam" id="PF04130">
    <property type="entry name" value="GCP_C_terminal"/>
    <property type="match status" value="1"/>
</dbReference>
<reference evidence="10 11" key="1">
    <citation type="submission" date="2018-11" db="EMBL/GenBank/DDBJ databases">
        <title>Genome sequence of Saitozyma podzolica DSM 27192.</title>
        <authorList>
            <person name="Aliyu H."/>
            <person name="Gorte O."/>
            <person name="Ochsenreither K."/>
        </authorList>
    </citation>
    <scope>NUCLEOTIDE SEQUENCE [LARGE SCALE GENOMIC DNA]</scope>
    <source>
        <strain evidence="10 11">DSM 27192</strain>
    </source>
</reference>
<evidence type="ECO:0000259" key="8">
    <source>
        <dbReference type="Pfam" id="PF04130"/>
    </source>
</evidence>
<comment type="caution">
    <text evidence="10">The sequence shown here is derived from an EMBL/GenBank/DDBJ whole genome shotgun (WGS) entry which is preliminary data.</text>
</comment>
<evidence type="ECO:0000313" key="11">
    <source>
        <dbReference type="Proteomes" id="UP000279259"/>
    </source>
</evidence>
<dbReference type="Proteomes" id="UP000279259">
    <property type="component" value="Unassembled WGS sequence"/>
</dbReference>
<keyword evidence="3 6" id="KW-0963">Cytoplasm</keyword>
<proteinExistence type="inferred from homology"/>
<feature type="region of interest" description="Disordered" evidence="7">
    <location>
        <begin position="79"/>
        <end position="104"/>
    </location>
</feature>
<keyword evidence="5 6" id="KW-0206">Cytoskeleton</keyword>
<dbReference type="Pfam" id="PF17681">
    <property type="entry name" value="GCP_N_terminal"/>
    <property type="match status" value="1"/>
</dbReference>
<evidence type="ECO:0000256" key="4">
    <source>
        <dbReference type="ARBA" id="ARBA00022701"/>
    </source>
</evidence>
<dbReference type="GO" id="GO:0051225">
    <property type="term" value="P:spindle assembly"/>
    <property type="evidence" value="ECO:0007669"/>
    <property type="project" value="TreeGrafter"/>
</dbReference>
<dbReference type="GO" id="GO:0044732">
    <property type="term" value="C:mitotic spindle pole body"/>
    <property type="evidence" value="ECO:0007669"/>
    <property type="project" value="TreeGrafter"/>
</dbReference>
<dbReference type="AlphaFoldDB" id="A0A427YQV7"/>
<evidence type="ECO:0000256" key="7">
    <source>
        <dbReference type="SAM" id="MobiDB-lite"/>
    </source>
</evidence>
<protein>
    <recommendedName>
        <fullName evidence="6">Spindle pole body component</fullName>
    </recommendedName>
</protein>
<dbReference type="GO" id="GO:0005874">
    <property type="term" value="C:microtubule"/>
    <property type="evidence" value="ECO:0007669"/>
    <property type="project" value="UniProtKB-KW"/>
</dbReference>
<dbReference type="GO" id="GO:0000278">
    <property type="term" value="P:mitotic cell cycle"/>
    <property type="evidence" value="ECO:0007669"/>
    <property type="project" value="TreeGrafter"/>
</dbReference>
<dbReference type="OrthoDB" id="1608002at2759"/>
<evidence type="ECO:0000256" key="5">
    <source>
        <dbReference type="ARBA" id="ARBA00023212"/>
    </source>
</evidence>
<dbReference type="GO" id="GO:0000922">
    <property type="term" value="C:spindle pole"/>
    <property type="evidence" value="ECO:0007669"/>
    <property type="project" value="InterPro"/>
</dbReference>
<evidence type="ECO:0000259" key="9">
    <source>
        <dbReference type="Pfam" id="PF17681"/>
    </source>
</evidence>
<feature type="domain" description="Gamma tubulin complex component protein N-terminal" evidence="9">
    <location>
        <begin position="2"/>
        <end position="299"/>
    </location>
</feature>
<name>A0A427YQV7_9TREE</name>
<keyword evidence="4 6" id="KW-0493">Microtubule</keyword>
<dbReference type="GO" id="GO:0000930">
    <property type="term" value="C:gamma-tubulin complex"/>
    <property type="evidence" value="ECO:0007669"/>
    <property type="project" value="TreeGrafter"/>
</dbReference>
<evidence type="ECO:0000313" key="10">
    <source>
        <dbReference type="EMBL" id="RSH93459.1"/>
    </source>
</evidence>
<feature type="domain" description="Gamma tubulin complex component C-terminal" evidence="8">
    <location>
        <begin position="348"/>
        <end position="837"/>
    </location>
</feature>
<evidence type="ECO:0000256" key="1">
    <source>
        <dbReference type="ARBA" id="ARBA00004267"/>
    </source>
</evidence>
<dbReference type="GO" id="GO:0031122">
    <property type="term" value="P:cytoplasmic microtubule organization"/>
    <property type="evidence" value="ECO:0007669"/>
    <property type="project" value="TreeGrafter"/>
</dbReference>
<comment type="similarity">
    <text evidence="2 6">Belongs to the TUBGCP family.</text>
</comment>
<feature type="compositionally biased region" description="Basic and acidic residues" evidence="7">
    <location>
        <begin position="79"/>
        <end position="95"/>
    </location>
</feature>
<dbReference type="GO" id="GO:0051321">
    <property type="term" value="P:meiotic cell cycle"/>
    <property type="evidence" value="ECO:0007669"/>
    <property type="project" value="TreeGrafter"/>
</dbReference>
<dbReference type="InterPro" id="IPR007259">
    <property type="entry name" value="GCP"/>
</dbReference>
<dbReference type="Gene3D" id="1.20.120.1900">
    <property type="entry name" value="Gamma-tubulin complex, C-terminal domain"/>
    <property type="match status" value="1"/>
</dbReference>
<dbReference type="PANTHER" id="PTHR19302:SF27">
    <property type="entry name" value="GAMMA-TUBULIN COMPLEX COMPONENT 4"/>
    <property type="match status" value="1"/>
</dbReference>
<sequence>MLAEVLLVLGGHPSAFFVPEPPSPARPTTLTTSPHLAEYLHPGELSSLDTLARLAFRYRKVRDWAASTRQRGRDALLAEMTAERGRGRSKGKEKAQIQQGDQGVESGPGVYLSTLASALLDVLREYDLAIVSVEAKILSLDPELVQDSKGYVPLSSVVATFDPWQAPLAALERMVDTLSSDSSLLDSTWSPGKVIELLHQSTQTGNPRLQSIFTALLSSIETLWLTHLSAFLLFGDAPSSSSRSSPAIALDVGADPLSPQHRVYKLDEDMFPTSVTARTRESILYVGRVASTLRRESRTLPAELVESLRDEVMRAGMGDGLEIAIGTARAEVGEWLWRHILTGPQVVEALEAFGDYFLTRNGDFALSVIREIHHLRLSKLVTDNPHSSSSVIREQDLNTALLRASVGTSAESDPSLERLSWKMSGGPLRPLMPSLSSSTARSKRGRETSAFTGETTIQDLFGSSILGTPLALGMTVGWPLDLFLTPSTLSAYSDVHAFLTALRDTHLRVLDCWSALSASQRQRRKWTGTTEGGTPLEAPARRDLARAAWGTVRAMLFFLDALQSHFMTDIIDVQHRRLLEELDGVGHTSHAAGSLAGSLRSSYRGSFRAGLSTTASKRDGLASPAPESHAEIDTQSIRSRTAASTRKVQASFLDFLTLRQMHTRHLSFLKEGLLISDIPTATLIRDILDVCKRFTALVDRWGGDVLPELLVEGAAGEEVGELVAERARVVNEITETLHELLSEFFRALLESQNPVSSTITDGSTSAAGASFSKTTRALQLSRAMSRQVSFSAAGKKLGGTGGAKTKAEMDREERGLEAESLMGRHVEQLLLRLDFNGVLTDWIAKEEQGATGKDIL</sequence>
<dbReference type="PANTHER" id="PTHR19302">
    <property type="entry name" value="GAMMA TUBULIN COMPLEX PROTEIN"/>
    <property type="match status" value="1"/>
</dbReference>
<dbReference type="EMBL" id="RSCD01000004">
    <property type="protein sequence ID" value="RSH93459.1"/>
    <property type="molecule type" value="Genomic_DNA"/>
</dbReference>
<evidence type="ECO:0000256" key="2">
    <source>
        <dbReference type="ARBA" id="ARBA00010337"/>
    </source>
</evidence>
<keyword evidence="11" id="KW-1185">Reference proteome</keyword>
<dbReference type="GO" id="GO:0051011">
    <property type="term" value="F:microtubule minus-end binding"/>
    <property type="evidence" value="ECO:0007669"/>
    <property type="project" value="TreeGrafter"/>
</dbReference>
<dbReference type="InterPro" id="IPR041470">
    <property type="entry name" value="GCP_N"/>
</dbReference>
<gene>
    <name evidence="10" type="ORF">EHS25_007815</name>
</gene>
<dbReference type="GO" id="GO:0043015">
    <property type="term" value="F:gamma-tubulin binding"/>
    <property type="evidence" value="ECO:0007669"/>
    <property type="project" value="InterPro"/>
</dbReference>
<dbReference type="InterPro" id="IPR042241">
    <property type="entry name" value="GCP_C_sf"/>
</dbReference>